<dbReference type="InterPro" id="IPR029377">
    <property type="entry name" value="TMEM220"/>
</dbReference>
<comment type="caution">
    <text evidence="2">The sequence shown here is derived from an EMBL/GenBank/DDBJ whole genome shotgun (WGS) entry which is preliminary data.</text>
</comment>
<organism evidence="2 3">
    <name type="scientific">Sediminicola luteus</name>
    <dbReference type="NCBI Taxonomy" id="319238"/>
    <lineage>
        <taxon>Bacteria</taxon>
        <taxon>Pseudomonadati</taxon>
        <taxon>Bacteroidota</taxon>
        <taxon>Flavobacteriia</taxon>
        <taxon>Flavobacteriales</taxon>
        <taxon>Flavobacteriaceae</taxon>
        <taxon>Sediminicola</taxon>
    </lineage>
</organism>
<keyword evidence="1" id="KW-0472">Membrane</keyword>
<feature type="transmembrane region" description="Helical" evidence="1">
    <location>
        <begin position="55"/>
        <end position="71"/>
    </location>
</feature>
<dbReference type="EMBL" id="JBEWYP010000007">
    <property type="protein sequence ID" value="MET7030180.1"/>
    <property type="molecule type" value="Genomic_DNA"/>
</dbReference>
<feature type="transmembrane region" description="Helical" evidence="1">
    <location>
        <begin position="7"/>
        <end position="24"/>
    </location>
</feature>
<dbReference type="Pfam" id="PF15071">
    <property type="entry name" value="TMEM220"/>
    <property type="match status" value="1"/>
</dbReference>
<sequence length="118" mass="13626">MKTVFKLISIVFTMLFFWAAYVQWNDPDALLWYAIYGSAAVASLFFFLDKLSFNIALLLFALYFIGVFIFWPDQFEGVGLEDGEINNIEHARESLGLLINALAMLMYGLRIRHTKKKT</sequence>
<dbReference type="RefSeq" id="WP_354618972.1">
    <property type="nucleotide sequence ID" value="NZ_JBEWYP010000007.1"/>
</dbReference>
<feature type="transmembrane region" description="Helical" evidence="1">
    <location>
        <begin position="91"/>
        <end position="109"/>
    </location>
</feature>
<proteinExistence type="predicted"/>
<keyword evidence="3" id="KW-1185">Reference proteome</keyword>
<dbReference type="Proteomes" id="UP001549773">
    <property type="component" value="Unassembled WGS sequence"/>
</dbReference>
<gene>
    <name evidence="2" type="ORF">ABXZ32_12275</name>
</gene>
<reference evidence="2 3" key="1">
    <citation type="submission" date="2024-07" db="EMBL/GenBank/DDBJ databases">
        <title>The genome sequence of type strain Sediminicola luteus GDMCC 1.2596T.</title>
        <authorList>
            <person name="Liu Y."/>
        </authorList>
    </citation>
    <scope>NUCLEOTIDE SEQUENCE [LARGE SCALE GENOMIC DNA]</scope>
    <source>
        <strain evidence="2 3">GDMCC 1.2596</strain>
    </source>
</reference>
<name>A0ABV2U0A3_9FLAO</name>
<keyword evidence="1 2" id="KW-0812">Transmembrane</keyword>
<evidence type="ECO:0000256" key="1">
    <source>
        <dbReference type="SAM" id="Phobius"/>
    </source>
</evidence>
<keyword evidence="1" id="KW-1133">Transmembrane helix</keyword>
<feature type="transmembrane region" description="Helical" evidence="1">
    <location>
        <begin position="30"/>
        <end position="48"/>
    </location>
</feature>
<accession>A0ABV2U0A3</accession>
<protein>
    <submittedName>
        <fullName evidence="2">Transmembrane 220 family protein</fullName>
    </submittedName>
</protein>
<evidence type="ECO:0000313" key="3">
    <source>
        <dbReference type="Proteomes" id="UP001549773"/>
    </source>
</evidence>
<evidence type="ECO:0000313" key="2">
    <source>
        <dbReference type="EMBL" id="MET7030180.1"/>
    </source>
</evidence>